<dbReference type="CDD" id="cd05403">
    <property type="entry name" value="NT_KNTase_like"/>
    <property type="match status" value="1"/>
</dbReference>
<gene>
    <name evidence="2" type="ORF">HNP98_001102</name>
</gene>
<dbReference type="InterPro" id="IPR043519">
    <property type="entry name" value="NT_sf"/>
</dbReference>
<proteinExistence type="predicted"/>
<protein>
    <submittedName>
        <fullName evidence="2">Nucleotidyltransferase</fullName>
    </submittedName>
</protein>
<dbReference type="EMBL" id="JABSNP010000004">
    <property type="protein sequence ID" value="NRT18285.1"/>
    <property type="molecule type" value="Genomic_DNA"/>
</dbReference>
<comment type="caution">
    <text evidence="2">The sequence shown here is derived from an EMBL/GenBank/DDBJ whole genome shotgun (WGS) entry which is preliminary data.</text>
</comment>
<reference evidence="2 3" key="1">
    <citation type="submission" date="2020-05" db="EMBL/GenBank/DDBJ databases">
        <title>Genomic Encyclopedia of Type Strains, Phase IV (KMG-V): Genome sequencing to study the core and pangenomes of soil and plant-associated prokaryotes.</title>
        <authorList>
            <person name="Whitman W."/>
        </authorList>
    </citation>
    <scope>NUCLEOTIDE SEQUENCE [LARGE SCALE GENOMIC DNA]</scope>
    <source>
        <strain evidence="2 3">9A</strain>
    </source>
</reference>
<dbReference type="InterPro" id="IPR002934">
    <property type="entry name" value="Polymerase_NTP_transf_dom"/>
</dbReference>
<accession>A0ABX2FMB1</accession>
<dbReference type="Proteomes" id="UP000779507">
    <property type="component" value="Unassembled WGS sequence"/>
</dbReference>
<dbReference type="PANTHER" id="PTHR37030">
    <property type="entry name" value="NUCLEOTIDYLTRANSFERASE"/>
    <property type="match status" value="1"/>
</dbReference>
<evidence type="ECO:0000313" key="2">
    <source>
        <dbReference type="EMBL" id="NRT18285.1"/>
    </source>
</evidence>
<dbReference type="Pfam" id="PF01909">
    <property type="entry name" value="NTP_transf_2"/>
    <property type="match status" value="1"/>
</dbReference>
<keyword evidence="3" id="KW-1185">Reference proteome</keyword>
<sequence length="106" mass="11651">MITEAQIQAVVARIVAGYAPDRIILFGSYAYGTPTDDSDLDLLIIKQNAEAKRTERAVAVWRHLWDASLPAMDILVRTPAEMTEAADVAYSVENTALQQGRLLYAA</sequence>
<evidence type="ECO:0000313" key="3">
    <source>
        <dbReference type="Proteomes" id="UP000779507"/>
    </source>
</evidence>
<dbReference type="SUPFAM" id="SSF81301">
    <property type="entry name" value="Nucleotidyltransferase"/>
    <property type="match status" value="1"/>
</dbReference>
<evidence type="ECO:0000259" key="1">
    <source>
        <dbReference type="Pfam" id="PF01909"/>
    </source>
</evidence>
<organism evidence="2 3">
    <name type="scientific">Hymenobacter caeli</name>
    <dbReference type="NCBI Taxonomy" id="2735894"/>
    <lineage>
        <taxon>Bacteria</taxon>
        <taxon>Pseudomonadati</taxon>
        <taxon>Bacteroidota</taxon>
        <taxon>Cytophagia</taxon>
        <taxon>Cytophagales</taxon>
        <taxon>Hymenobacteraceae</taxon>
        <taxon>Hymenobacter</taxon>
    </lineage>
</organism>
<feature type="domain" description="Polymerase nucleotidyl transferase" evidence="1">
    <location>
        <begin position="20"/>
        <end position="81"/>
    </location>
</feature>
<dbReference type="Gene3D" id="3.30.460.10">
    <property type="entry name" value="Beta Polymerase, domain 2"/>
    <property type="match status" value="1"/>
</dbReference>
<name>A0ABX2FMB1_9BACT</name>
<dbReference type="RefSeq" id="WP_173809040.1">
    <property type="nucleotide sequence ID" value="NZ_JABSNP010000004.1"/>
</dbReference>
<dbReference type="PANTHER" id="PTHR37030:SF1">
    <property type="entry name" value="NUCLEOTIDYLTRANSFERASE"/>
    <property type="match status" value="1"/>
</dbReference>